<feature type="compositionally biased region" description="Basic and acidic residues" evidence="2">
    <location>
        <begin position="453"/>
        <end position="470"/>
    </location>
</feature>
<feature type="compositionally biased region" description="Basic and acidic residues" evidence="2">
    <location>
        <begin position="873"/>
        <end position="903"/>
    </location>
</feature>
<evidence type="ECO:0000259" key="3">
    <source>
        <dbReference type="PROSITE" id="PS50994"/>
    </source>
</evidence>
<dbReference type="EMBL" id="CAUYUJ010001424">
    <property type="protein sequence ID" value="CAK0795854.1"/>
    <property type="molecule type" value="Genomic_DNA"/>
</dbReference>
<gene>
    <name evidence="4" type="ORF">PCOR1329_LOCUS5399</name>
</gene>
<feature type="region of interest" description="Disordered" evidence="2">
    <location>
        <begin position="873"/>
        <end position="949"/>
    </location>
</feature>
<evidence type="ECO:0000256" key="1">
    <source>
        <dbReference type="SAM" id="Coils"/>
    </source>
</evidence>
<reference evidence="4" key="1">
    <citation type="submission" date="2023-10" db="EMBL/GenBank/DDBJ databases">
        <authorList>
            <person name="Chen Y."/>
            <person name="Shah S."/>
            <person name="Dougan E. K."/>
            <person name="Thang M."/>
            <person name="Chan C."/>
        </authorList>
    </citation>
    <scope>NUCLEOTIDE SEQUENCE [LARGE SCALE GENOMIC DNA]</scope>
</reference>
<dbReference type="Proteomes" id="UP001189429">
    <property type="component" value="Unassembled WGS sequence"/>
</dbReference>
<name>A0ABN9PS62_9DINO</name>
<feature type="compositionally biased region" description="Basic and acidic residues" evidence="2">
    <location>
        <begin position="148"/>
        <end position="170"/>
    </location>
</feature>
<dbReference type="PROSITE" id="PS50994">
    <property type="entry name" value="INTEGRASE"/>
    <property type="match status" value="1"/>
</dbReference>
<feature type="compositionally biased region" description="Acidic residues" evidence="2">
    <location>
        <begin position="344"/>
        <end position="361"/>
    </location>
</feature>
<dbReference type="InterPro" id="IPR036397">
    <property type="entry name" value="RNaseH_sf"/>
</dbReference>
<comment type="caution">
    <text evidence="4">The sequence shown here is derived from an EMBL/GenBank/DDBJ whole genome shotgun (WGS) entry which is preliminary data.</text>
</comment>
<feature type="region of interest" description="Disordered" evidence="2">
    <location>
        <begin position="1547"/>
        <end position="1568"/>
    </location>
</feature>
<feature type="non-terminal residue" evidence="4">
    <location>
        <position position="2185"/>
    </location>
</feature>
<feature type="compositionally biased region" description="Basic and acidic residues" evidence="2">
    <location>
        <begin position="926"/>
        <end position="949"/>
    </location>
</feature>
<sequence>MGDSRDDGKKVPTWDGDVTRFQEYRERVKWYVAGLSHRDKQVAGARLAAALTGEAWKALEEVSDEGRELLEKAGGHKILLEFLDETLMDEPIPEAAKYLKEYLFTLRRRNNEGMKAYAQRSRIVADKLDQSFRRIEEKDTTTEIKLVRKARPEEKTESVTLESTREREGPEGEDEGAEDEGSWKDENDGYWKGSWWYGSSWWSSSPTGSAGWTWPQATTSLKAHKKVTLKEKATEALCSLMARFDLEDDDTDIKALKEVATEARETLIPSVMAGWLLLQRAGLNAQERAGVLSSAKNSLNLKNIEAALRDQWADVDLKEHDAHNKKRDIFPHKPGRGRALGVFGEDEDDQEEAPDDYDPEDDYEAYAEFDWDEDELDLEVLDEEERAEAEEALAVIAGAKKDVKNQKRTLAQARAVVKDIKQSRGFFQKGKGKGKKGGKGQGGPCFICSGPHRKADCPKNPENRNKEQPRGRASQVGALAFSFANWEANDDELEENDLEMAYTEFEVEHALASLADETEGCMVLDSGATKTFGSIVALEKIIEKQQQAGIDTSNVKVDVTDRPKFGFANGDAEQCSCRANLPLQANGNLGSVSGYALKTKGDRYVPLLGSVDFLKRAGAIIDFETGIACFNNITKNKVAKLKRISTGHLCIDMTKDLYEAKVNYTDKEDFKQKLESDTNDSSIKDCEYFDPISEVFGDPDHTDTIEVRDYRYVPSGTMPGAAAADSTPAADVPIDSNKHRNIKKDQGLDGGSGHRRGSGDRQRRQTDPERWGKRTIGEWMTLDRRDLRLDWDRAEAANEKDDRYTGKPCYGEHDTTHPLARHANGYKVSYKCVRCELVMLYIPKHGATGRYRQKGALGPTVGKIKIEEVTKEKVTKEKATSERESRTKIEEVSSEDSFEKAGESEEEETPYPSTDQMSKADMMFDQMRDSTKRRTDPPTRRKKKESPQEEINLKDYSWVLEQVTEAGMATDLYVKQLIEFCTEEDSQLGKVAEECEDAEIIRITRKDADLSTKHGLELAKNLAVKNPGADIWGSLPCTAVSALHNGYIDRQDGQYWKKLEARKKNLKKIVNHFMEVSRVVKDNGGDVHFEWPRNCHGWKFFPELIEFFGEIGMEKVNFDGCQVGVVNTKGEPIYKPWTLWTSRKKLATALSGKRCPDPQGHGHAECCGKDATLSGKYPARMARIIWRNIVEPPKLMGMIEELRQEEALANDNKEMFDHVVGIDVKEIVGNDQIKRKYLVIVDEASKLTLAVKIFSIPAQESRNCTAKELLDAFRGHWPDRHGMPSVLRPDPEGAFVSHEFYDNIAGEGVQVDPCATQAHWQNGIAERAIKTVFECAKAMQRDHETDLEAAVHAAVEAHNTVERVDGYNPSQWAFGRDKNWSGTLKKEDHLDVVKCTNQSYMENLSKRVLASKIIGLESLNKGDVISVDKEDAPMNEETYTPETTARAPEDGDKEDHWEEGEFEGFRAKPEKTTMERITVIRYEDGSEETVKDDNWNVHGKSTRSMGRRWTGRTYLFPITDKPEEMKVDQNAKEVIHEQAKKMVVEQVPETHGDDGKDQPSMDDIESEKVKNTKQSYSAFFNDKIADGDQMDWDKLDWENFDVAAWAATEIQEDLEIPTGIDYIEVAFEAFDANSMNKFTRQPEQYITKAMKKGRSEASVKHMTDEQKSLMKGAKLIEVRDWIANDVLERLPPHIKPKSSDVLKTRWVLTWKKDEATGGSRAKARLVVLGYQDPRLGEEPVASPTMTRRARNMIFQLTAMKKWKLKKGGVKAAFLQGSVRIMSSTKSWYESVDTLMEQLGGQRCVSDPCVWVFSDGNNNVFGVVGTHVDDFLIAGDGGVRWREIEVKLQKAFRWTPWEEGSFKQTGLSVMQTASSEITIHQKEFIDNITEINIGQERRKQRDQKLTDKEMTMPRGAPGEIQWVATQAMPKYQAQCSIYQSSGPTATVEALFGINKLIRQMKNDHGYKLKFESFEGEGVVVGLSDAAWANRQDGLSTGGYVIGIAPADILNGKRAPVGWVSHRSGKLQRVARSSLAAEVQALTVTEDELFMVRMIRYDRACAWTLCVDAKSIYDCLAKQVQMQSLAEKRTALELMAFEKCINETELIVRWCHSEANLADSLTKTTATGPIDLHMKTRSWALVDDDEQLSAKKRKERGMSRFENNKDISGLIKKACMKVGVSLPDAAD</sequence>
<keyword evidence="1" id="KW-0175">Coiled coil</keyword>
<feature type="region of interest" description="Disordered" evidence="2">
    <location>
        <begin position="148"/>
        <end position="186"/>
    </location>
</feature>
<evidence type="ECO:0000256" key="2">
    <source>
        <dbReference type="SAM" id="MobiDB-lite"/>
    </source>
</evidence>
<accession>A0ABN9PS62</accession>
<feature type="compositionally biased region" description="Acidic residues" evidence="2">
    <location>
        <begin position="171"/>
        <end position="180"/>
    </location>
</feature>
<proteinExistence type="predicted"/>
<feature type="region of interest" description="Disordered" evidence="2">
    <location>
        <begin position="719"/>
        <end position="772"/>
    </location>
</feature>
<evidence type="ECO:0000313" key="5">
    <source>
        <dbReference type="Proteomes" id="UP001189429"/>
    </source>
</evidence>
<dbReference type="InterPro" id="IPR012337">
    <property type="entry name" value="RNaseH-like_sf"/>
</dbReference>
<feature type="compositionally biased region" description="Basic and acidic residues" evidence="2">
    <location>
        <begin position="1547"/>
        <end position="1559"/>
    </location>
</feature>
<feature type="compositionally biased region" description="Basic and acidic residues" evidence="2">
    <location>
        <begin position="1447"/>
        <end position="1456"/>
    </location>
</feature>
<feature type="region of interest" description="Disordered" evidence="2">
    <location>
        <begin position="337"/>
        <end position="361"/>
    </location>
</feature>
<dbReference type="Gene3D" id="3.30.420.10">
    <property type="entry name" value="Ribonuclease H-like superfamily/Ribonuclease H"/>
    <property type="match status" value="1"/>
</dbReference>
<feature type="region of interest" description="Disordered" evidence="2">
    <location>
        <begin position="1432"/>
        <end position="1457"/>
    </location>
</feature>
<protein>
    <recommendedName>
        <fullName evidence="3">Integrase catalytic domain-containing protein</fullName>
    </recommendedName>
</protein>
<feature type="coiled-coil region" evidence="1">
    <location>
        <begin position="396"/>
        <end position="423"/>
    </location>
</feature>
<feature type="region of interest" description="Disordered" evidence="2">
    <location>
        <begin position="450"/>
        <end position="472"/>
    </location>
</feature>
<feature type="compositionally biased region" description="Basic and acidic residues" evidence="2">
    <location>
        <begin position="757"/>
        <end position="772"/>
    </location>
</feature>
<feature type="compositionally biased region" description="Low complexity" evidence="2">
    <location>
        <begin position="721"/>
        <end position="730"/>
    </location>
</feature>
<dbReference type="SUPFAM" id="SSF53098">
    <property type="entry name" value="Ribonuclease H-like"/>
    <property type="match status" value="1"/>
</dbReference>
<evidence type="ECO:0000313" key="4">
    <source>
        <dbReference type="EMBL" id="CAK0795854.1"/>
    </source>
</evidence>
<keyword evidence="5" id="KW-1185">Reference proteome</keyword>
<feature type="domain" description="Integrase catalytic" evidence="3">
    <location>
        <begin position="1209"/>
        <end position="1377"/>
    </location>
</feature>
<organism evidence="4 5">
    <name type="scientific">Prorocentrum cordatum</name>
    <dbReference type="NCBI Taxonomy" id="2364126"/>
    <lineage>
        <taxon>Eukaryota</taxon>
        <taxon>Sar</taxon>
        <taxon>Alveolata</taxon>
        <taxon>Dinophyceae</taxon>
        <taxon>Prorocentrales</taxon>
        <taxon>Prorocentraceae</taxon>
        <taxon>Prorocentrum</taxon>
    </lineage>
</organism>
<dbReference type="InterPro" id="IPR001584">
    <property type="entry name" value="Integrase_cat-core"/>
</dbReference>